<proteinExistence type="predicted"/>
<name>A0ACB5SRS9_AMBMO</name>
<accession>A0ACB5SRS9</accession>
<dbReference type="Proteomes" id="UP001165064">
    <property type="component" value="Unassembled WGS sequence"/>
</dbReference>
<comment type="caution">
    <text evidence="1">The sequence shown here is derived from an EMBL/GenBank/DDBJ whole genome shotgun (WGS) entry which is preliminary data.</text>
</comment>
<sequence>MLMRRPLGMITELLYESEKDEVFEEIMVMVINELVFDSMITETPSYERFVDFIIDRSIEIRIVSSGPIYIESGSMRLLEEGCCDLNCDYQGYMDSLDPSSFAFVTSLTCDPLILQNIMMETDFAQMKRLTKLKIVLDDSSISEMGMFRDERLLREMMIWKLSGEMRASERRLILSLKFCRSFPEKEVVSDINELANIANYEFQIHSSSTHTAVYPPLGLFHELLTKHVTNAWVFRTSMGKYGRKTLKEVNEHKKLKELHLQFLKSEKTDQKPVTFSNPFLETISLHSFRVTNSNVHFKNLLSLKKFCLKKWSTSFDILNSLPETLERLTIDNVTLIKTKSHAVNLPIYLRTLAIYSQSNSLSTFEIANASQLVGLSDVYIALEESLCSDTQLNPFIHSLPLSVNRLQLNLGRALYGDDIGSHDGTALCLNELHRLNHFLFSYYINSDREPVNYNLSNLPSCNHLELKNFASFGGQFSDTLESLTINLWDLKLQFRESWKNFISPLENLYYFNASIIEYGDIDFRGLKFPEHLETIELISHEIPCLFSFDYFPDSLISFYYECPPDPFEEDYFIQFIWYEDGTYSFNQDEDNTIFYVAYPYTVDWRFSDIDSCVNSD</sequence>
<evidence type="ECO:0000313" key="1">
    <source>
        <dbReference type="EMBL" id="GME71010.1"/>
    </source>
</evidence>
<keyword evidence="2" id="KW-1185">Reference proteome</keyword>
<dbReference type="EMBL" id="BSXS01000130">
    <property type="protein sequence ID" value="GME71010.1"/>
    <property type="molecule type" value="Genomic_DNA"/>
</dbReference>
<evidence type="ECO:0000313" key="2">
    <source>
        <dbReference type="Proteomes" id="UP001165064"/>
    </source>
</evidence>
<protein>
    <submittedName>
        <fullName evidence="1">Unnamed protein product</fullName>
    </submittedName>
</protein>
<reference evidence="1" key="1">
    <citation type="submission" date="2023-04" db="EMBL/GenBank/DDBJ databases">
        <title>Ambrosiozyma monospora NBRC 10751.</title>
        <authorList>
            <person name="Ichikawa N."/>
            <person name="Sato H."/>
            <person name="Tonouchi N."/>
        </authorList>
    </citation>
    <scope>NUCLEOTIDE SEQUENCE</scope>
    <source>
        <strain evidence="1">NBRC 10751</strain>
    </source>
</reference>
<organism evidence="1 2">
    <name type="scientific">Ambrosiozyma monospora</name>
    <name type="common">Yeast</name>
    <name type="synonym">Endomycopsis monosporus</name>
    <dbReference type="NCBI Taxonomy" id="43982"/>
    <lineage>
        <taxon>Eukaryota</taxon>
        <taxon>Fungi</taxon>
        <taxon>Dikarya</taxon>
        <taxon>Ascomycota</taxon>
        <taxon>Saccharomycotina</taxon>
        <taxon>Pichiomycetes</taxon>
        <taxon>Pichiales</taxon>
        <taxon>Pichiaceae</taxon>
        <taxon>Ambrosiozyma</taxon>
    </lineage>
</organism>
<gene>
    <name evidence="1" type="ORF">Amon02_000042000</name>
</gene>